<comment type="similarity">
    <text evidence="1">Belongs to the PheA/TfdB FAD monooxygenase family.</text>
</comment>
<evidence type="ECO:0000259" key="8">
    <source>
        <dbReference type="PROSITE" id="PS50110"/>
    </source>
</evidence>
<dbReference type="SUPFAM" id="SSF55785">
    <property type="entry name" value="PYP-like sensor domain (PAS domain)"/>
    <property type="match status" value="1"/>
</dbReference>
<dbReference type="Gene3D" id="3.30.9.10">
    <property type="entry name" value="D-Amino Acid Oxidase, subunit A, domain 2"/>
    <property type="match status" value="1"/>
</dbReference>
<dbReference type="Pfam" id="PF26131">
    <property type="entry name" value="PAS-like"/>
    <property type="match status" value="1"/>
</dbReference>
<dbReference type="GO" id="GO:0071949">
    <property type="term" value="F:FAD binding"/>
    <property type="evidence" value="ECO:0007669"/>
    <property type="project" value="InterPro"/>
</dbReference>
<dbReference type="CDD" id="cd02979">
    <property type="entry name" value="PHOX_C"/>
    <property type="match status" value="1"/>
</dbReference>
<accession>A0AAN6M181</accession>
<evidence type="ECO:0000256" key="6">
    <source>
        <dbReference type="SAM" id="MobiDB-lite"/>
    </source>
</evidence>
<reference evidence="9 10" key="1">
    <citation type="submission" date="2021-02" db="EMBL/GenBank/DDBJ databases">
        <title>Genome assembly of Pseudopithomyces chartarum.</title>
        <authorList>
            <person name="Jauregui R."/>
            <person name="Singh J."/>
            <person name="Voisey C."/>
        </authorList>
    </citation>
    <scope>NUCLEOTIDE SEQUENCE [LARGE SCALE GENOMIC DNA]</scope>
    <source>
        <strain evidence="9 10">AGR01</strain>
    </source>
</reference>
<dbReference type="InterPro" id="IPR038220">
    <property type="entry name" value="PHOX_C_sf"/>
</dbReference>
<dbReference type="PANTHER" id="PTHR43004">
    <property type="entry name" value="TRK SYSTEM POTASSIUM UPTAKE PROTEIN"/>
    <property type="match status" value="1"/>
</dbReference>
<dbReference type="InterPro" id="IPR058846">
    <property type="entry name" value="PAS-like"/>
</dbReference>
<feature type="compositionally biased region" description="Polar residues" evidence="6">
    <location>
        <begin position="771"/>
        <end position="782"/>
    </location>
</feature>
<dbReference type="PROSITE" id="PS50109">
    <property type="entry name" value="HIS_KIN"/>
    <property type="match status" value="1"/>
</dbReference>
<dbReference type="Gene3D" id="3.40.50.2300">
    <property type="match status" value="1"/>
</dbReference>
<dbReference type="InterPro" id="IPR036097">
    <property type="entry name" value="HisK_dim/P_sf"/>
</dbReference>
<keyword evidence="2" id="KW-0285">Flavoprotein</keyword>
<dbReference type="InterPro" id="IPR003594">
    <property type="entry name" value="HATPase_dom"/>
</dbReference>
<dbReference type="SUPFAM" id="SSF47384">
    <property type="entry name" value="Homodimeric domain of signal transducing histidine kinase"/>
    <property type="match status" value="1"/>
</dbReference>
<dbReference type="GO" id="GO:0000155">
    <property type="term" value="F:phosphorelay sensor kinase activity"/>
    <property type="evidence" value="ECO:0007669"/>
    <property type="project" value="InterPro"/>
</dbReference>
<dbReference type="InterPro" id="IPR050641">
    <property type="entry name" value="RIFMO-like"/>
</dbReference>
<dbReference type="SMART" id="SM00448">
    <property type="entry name" value="REC"/>
    <property type="match status" value="1"/>
</dbReference>
<sequence length="1432" mass="160126">MTVKEHSESKCDVLIIGAGPAGLMLATWMAHCGVDARIVDKRSTKIFNGQADGLQSRSLEIFDSFGFADRAWKEANHMLEMCMWNPDEDGKLRRSDRVPDAIVGLSRFTQIVLHQGRIERFFLDNIKKHSKDSLKVERAVLPESLSISEDACDDHSVNNYPLQVQLRHLTEEEATPAQSNGSTIEDGLFRSNLADDDTDDLIAKSRANAGSTEIVRAKYVVGCDGAHSWTRRQIGFQLEGEPTDYIWGVLDIIPITDFPDIRMRCAVHSADSGSLMVIPREKKLVRLYIQLTEIKPDASGRADRSKITPDTIIKAAQKILSPYKLTYEYCDWWTAYQIGQRVGTNFDYRSRVFLAGDAVHTHSPKAGQGMNVSMQDAFNLGWKLALVVKGTAQPSILKTYQSERRRIAQDLINFDHKFSRLFSGRPAKDVLDESGVSMAEFKDAFVKGNMFASGLSVDYGASMLVAKEGDAAAQGDGTNVSSAKTQIMGKQELATDIKLGMRFPSYKVLNQSDARPWHFQELLKSDGRFRLILFAGNVLSPTQKSRLDAFCAELVSSSFLSSHLHHDFGLLTLHSAKRTDTELLRDFPEVLHPFDAKLGWDYNSVFVDGESYHEGHGEAYKHYGVDKETGCIIITRPDQRAASRGHDTRAGGMVSTPAPHKQMLDLEALESDPLPTFVIKISDRASFELLYCNEVFRQESLRDIVTASTREAILFRAWAKAVRFYHGHHEFADRKWTAIVAGRQDGWKIVQAVEILAPKQKEIQSKEDNTSHAQQEQENSSRTPEDDLLQRIYHRPPVPLGDLPSQNVRARWNSLQTMMEMSDVGVFEYLPSGKLIHANDAWYRLSNHPRNVPAHVEFSFMDLAYPDDQELIMSAWNSLVQGNCVTFEMRWKPKPGSDQDAQWVLSACVPVFDEDHNLISIAGNTIDFNGQKRLQQVQELQIKEALEAKRQQENFIDMTSHELRNPLSAVIQCADSVILALQQLVPKEVVSKGSQIDKVTDEISVCIDNLHTIVSCSLHQKRIIDDVLTLSKLDSNLLLISPVRVEPTLVVSEAIRMFDVECSQMHINLEFKQDDSLRGFEWVMMDPSRMLQVLINLLTNAIKFTKDRDIRNITVTLGGAWTQESLEKHNVTFAGDNQPQNDIYDQTEWGSGEKGFIWLRVDDTGCGMTSYEQSKLFSRFTQATPRTHIKYGGSGLGLFISKSLTALQGGSIGVKSTANVGSSFVFYISTRIAEPPKDATASGAMRPIVQRTISGEAAVKAAKLNILMVEDNLVNQKVLSKQLQKAGCNVSVAGNGVEALEWLKSSVYWNGVPVQTENDAEILVPKREVDIVLMDIEMPVMDGLACAREIRAWESCGLLVPPPWQPPSRRPSPPDVATLGPFFQDLTVSEQLEHQWTKRLPILAVSANARSEQINEALAAGMQALQDTRVNA</sequence>
<dbReference type="SUPFAM" id="SSF52833">
    <property type="entry name" value="Thioredoxin-like"/>
    <property type="match status" value="1"/>
</dbReference>
<dbReference type="GO" id="GO:0016709">
    <property type="term" value="F:oxidoreductase activity, acting on paired donors, with incorporation or reduction of molecular oxygen, NAD(P)H as one donor, and incorporation of one atom of oxygen"/>
    <property type="evidence" value="ECO:0007669"/>
    <property type="project" value="UniProtKB-ARBA"/>
</dbReference>
<dbReference type="InterPro" id="IPR001789">
    <property type="entry name" value="Sig_transdc_resp-reg_receiver"/>
</dbReference>
<dbReference type="InterPro" id="IPR036188">
    <property type="entry name" value="FAD/NAD-bd_sf"/>
</dbReference>
<dbReference type="PRINTS" id="PR00420">
    <property type="entry name" value="RNGMNOXGNASE"/>
</dbReference>
<dbReference type="Pfam" id="PF01494">
    <property type="entry name" value="FAD_binding_3"/>
    <property type="match status" value="1"/>
</dbReference>
<feature type="compositionally biased region" description="Basic and acidic residues" evidence="6">
    <location>
        <begin position="761"/>
        <end position="770"/>
    </location>
</feature>
<feature type="region of interest" description="Disordered" evidence="6">
    <location>
        <begin position="761"/>
        <end position="785"/>
    </location>
</feature>
<comment type="caution">
    <text evidence="9">The sequence shown here is derived from an EMBL/GenBank/DDBJ whole genome shotgun (WGS) entry which is preliminary data.</text>
</comment>
<dbReference type="Gene3D" id="3.40.30.20">
    <property type="match status" value="1"/>
</dbReference>
<organism evidence="9 10">
    <name type="scientific">Pseudopithomyces chartarum</name>
    <dbReference type="NCBI Taxonomy" id="1892770"/>
    <lineage>
        <taxon>Eukaryota</taxon>
        <taxon>Fungi</taxon>
        <taxon>Dikarya</taxon>
        <taxon>Ascomycota</taxon>
        <taxon>Pezizomycotina</taxon>
        <taxon>Dothideomycetes</taxon>
        <taxon>Pleosporomycetidae</taxon>
        <taxon>Pleosporales</taxon>
        <taxon>Massarineae</taxon>
        <taxon>Didymosphaeriaceae</taxon>
        <taxon>Pseudopithomyces</taxon>
    </lineage>
</organism>
<dbReference type="InterPro" id="IPR002938">
    <property type="entry name" value="FAD-bd"/>
</dbReference>
<keyword evidence="10" id="KW-1185">Reference proteome</keyword>
<feature type="modified residue" description="4-aspartylphosphate" evidence="5">
    <location>
        <position position="1335"/>
    </location>
</feature>
<dbReference type="InterPro" id="IPR011006">
    <property type="entry name" value="CheY-like_superfamily"/>
</dbReference>
<keyword evidence="5" id="KW-0597">Phosphoprotein</keyword>
<dbReference type="PANTHER" id="PTHR43004:SF20">
    <property type="entry name" value="2-MONOOXYGENASE, PUTATIVE (AFU_ORTHOLOGUE AFUA_1G13660)-RELATED"/>
    <property type="match status" value="1"/>
</dbReference>
<dbReference type="Gene3D" id="1.10.287.130">
    <property type="match status" value="1"/>
</dbReference>
<dbReference type="Gene3D" id="3.30.565.10">
    <property type="entry name" value="Histidine kinase-like ATPase, C-terminal domain"/>
    <property type="match status" value="1"/>
</dbReference>
<protein>
    <submittedName>
        <fullName evidence="9">Uncharacterized protein</fullName>
    </submittedName>
</protein>
<dbReference type="CDD" id="cd00082">
    <property type="entry name" value="HisKA"/>
    <property type="match status" value="1"/>
</dbReference>
<dbReference type="Gene3D" id="3.50.50.60">
    <property type="entry name" value="FAD/NAD(P)-binding domain"/>
    <property type="match status" value="1"/>
</dbReference>
<evidence type="ECO:0000256" key="4">
    <source>
        <dbReference type="ARBA" id="ARBA00023002"/>
    </source>
</evidence>
<dbReference type="InterPro" id="IPR036890">
    <property type="entry name" value="HATPase_C_sf"/>
</dbReference>
<dbReference type="SUPFAM" id="SSF51905">
    <property type="entry name" value="FAD/NAD(P)-binding domain"/>
    <property type="match status" value="1"/>
</dbReference>
<dbReference type="InterPro" id="IPR035965">
    <property type="entry name" value="PAS-like_dom_sf"/>
</dbReference>
<dbReference type="SMART" id="SM00387">
    <property type="entry name" value="HATPase_c"/>
    <property type="match status" value="1"/>
</dbReference>
<evidence type="ECO:0000256" key="3">
    <source>
        <dbReference type="ARBA" id="ARBA00022827"/>
    </source>
</evidence>
<dbReference type="InterPro" id="IPR003661">
    <property type="entry name" value="HisK_dim/P_dom"/>
</dbReference>
<dbReference type="PROSITE" id="PS50110">
    <property type="entry name" value="RESPONSE_REGULATORY"/>
    <property type="match status" value="1"/>
</dbReference>
<dbReference type="SUPFAM" id="SSF55874">
    <property type="entry name" value="ATPase domain of HSP90 chaperone/DNA topoisomerase II/histidine kinase"/>
    <property type="match status" value="1"/>
</dbReference>
<name>A0AAN6M181_9PLEO</name>
<feature type="domain" description="Histidine kinase" evidence="7">
    <location>
        <begin position="958"/>
        <end position="1232"/>
    </location>
</feature>
<dbReference type="Pfam" id="PF07976">
    <property type="entry name" value="Phe_hydrox_dim"/>
    <property type="match status" value="1"/>
</dbReference>
<dbReference type="SMART" id="SM00388">
    <property type="entry name" value="HisKA"/>
    <property type="match status" value="1"/>
</dbReference>
<gene>
    <name evidence="9" type="ORF">GRF29_69g975375</name>
</gene>
<keyword evidence="3" id="KW-0274">FAD</keyword>
<keyword evidence="4" id="KW-0560">Oxidoreductase</keyword>
<dbReference type="InterPro" id="IPR036249">
    <property type="entry name" value="Thioredoxin-like_sf"/>
</dbReference>
<dbReference type="Pfam" id="PF00512">
    <property type="entry name" value="HisKA"/>
    <property type="match status" value="1"/>
</dbReference>
<evidence type="ECO:0000256" key="1">
    <source>
        <dbReference type="ARBA" id="ARBA00007801"/>
    </source>
</evidence>
<evidence type="ECO:0000256" key="5">
    <source>
        <dbReference type="PROSITE-ProRule" id="PRU00169"/>
    </source>
</evidence>
<dbReference type="Proteomes" id="UP001280581">
    <property type="component" value="Unassembled WGS sequence"/>
</dbReference>
<proteinExistence type="inferred from homology"/>
<dbReference type="CDD" id="cd17546">
    <property type="entry name" value="REC_hyHK_CKI1_RcsC-like"/>
    <property type="match status" value="1"/>
</dbReference>
<dbReference type="Pfam" id="PF02518">
    <property type="entry name" value="HATPase_c"/>
    <property type="match status" value="1"/>
</dbReference>
<dbReference type="InterPro" id="IPR012941">
    <property type="entry name" value="Phe_hydrox_C_dim_dom"/>
</dbReference>
<dbReference type="SUPFAM" id="SSF54373">
    <property type="entry name" value="FAD-linked reductases, C-terminal domain"/>
    <property type="match status" value="1"/>
</dbReference>
<evidence type="ECO:0000313" key="9">
    <source>
        <dbReference type="EMBL" id="KAK3209154.1"/>
    </source>
</evidence>
<dbReference type="EMBL" id="WVTA01000006">
    <property type="protein sequence ID" value="KAK3209154.1"/>
    <property type="molecule type" value="Genomic_DNA"/>
</dbReference>
<dbReference type="Gene3D" id="3.30.450.20">
    <property type="entry name" value="PAS domain"/>
    <property type="match status" value="1"/>
</dbReference>
<dbReference type="InterPro" id="IPR005467">
    <property type="entry name" value="His_kinase_dom"/>
</dbReference>
<evidence type="ECO:0000259" key="7">
    <source>
        <dbReference type="PROSITE" id="PS50109"/>
    </source>
</evidence>
<dbReference type="SUPFAM" id="SSF52172">
    <property type="entry name" value="CheY-like"/>
    <property type="match status" value="1"/>
</dbReference>
<feature type="domain" description="Response regulatory" evidence="8">
    <location>
        <begin position="1265"/>
        <end position="1432"/>
    </location>
</feature>
<evidence type="ECO:0000313" key="10">
    <source>
        <dbReference type="Proteomes" id="UP001280581"/>
    </source>
</evidence>
<evidence type="ECO:0000256" key="2">
    <source>
        <dbReference type="ARBA" id="ARBA00022630"/>
    </source>
</evidence>